<evidence type="ECO:0000256" key="1">
    <source>
        <dbReference type="ARBA" id="ARBA00001974"/>
    </source>
</evidence>
<evidence type="ECO:0000313" key="7">
    <source>
        <dbReference type="EMBL" id="MBR7835412.1"/>
    </source>
</evidence>
<gene>
    <name evidence="7" type="ORF">KDL01_19210</name>
</gene>
<reference evidence="7" key="1">
    <citation type="submission" date="2021-04" db="EMBL/GenBank/DDBJ databases">
        <title>Genome based classification of Actinospica acidithermotolerans sp. nov., an actinobacterium isolated from an Indonesian hot spring.</title>
        <authorList>
            <person name="Kusuma A.B."/>
            <person name="Putra K.E."/>
            <person name="Nafisah S."/>
            <person name="Loh J."/>
            <person name="Nouioui I."/>
            <person name="Goodfellow M."/>
        </authorList>
    </citation>
    <scope>NUCLEOTIDE SEQUENCE</scope>
    <source>
        <strain evidence="7">CSCA 57</strain>
    </source>
</reference>
<name>A0A941EPA7_9ACTN</name>
<comment type="function">
    <text evidence="4">The electron transfer flavoprotein serves as a specific electron acceptor for other dehydrogenases. It transfers the electrons to the main respiratory chain via ETF-ubiquinone oxidoreductase (ETF dehydrogenase).</text>
</comment>
<dbReference type="SUPFAM" id="SSF52467">
    <property type="entry name" value="DHS-like NAD/FAD-binding domain"/>
    <property type="match status" value="1"/>
</dbReference>
<dbReference type="SMART" id="SM00893">
    <property type="entry name" value="ETF"/>
    <property type="match status" value="1"/>
</dbReference>
<dbReference type="RefSeq" id="WP_212529906.1">
    <property type="nucleotide sequence ID" value="NZ_JAGSOG010000094.1"/>
</dbReference>
<dbReference type="InterPro" id="IPR014729">
    <property type="entry name" value="Rossmann-like_a/b/a_fold"/>
</dbReference>
<comment type="caution">
    <text evidence="7">The sequence shown here is derived from an EMBL/GenBank/DDBJ whole genome shotgun (WGS) entry which is preliminary data.</text>
</comment>
<evidence type="ECO:0000256" key="5">
    <source>
        <dbReference type="SAM" id="MobiDB-lite"/>
    </source>
</evidence>
<dbReference type="Gene3D" id="3.40.50.1220">
    <property type="entry name" value="TPP-binding domain"/>
    <property type="match status" value="1"/>
</dbReference>
<organism evidence="7 8">
    <name type="scientific">Actinospica durhamensis</name>
    <dbReference type="NCBI Taxonomy" id="1508375"/>
    <lineage>
        <taxon>Bacteria</taxon>
        <taxon>Bacillati</taxon>
        <taxon>Actinomycetota</taxon>
        <taxon>Actinomycetes</taxon>
        <taxon>Catenulisporales</taxon>
        <taxon>Actinospicaceae</taxon>
        <taxon>Actinospica</taxon>
    </lineage>
</organism>
<evidence type="ECO:0000313" key="8">
    <source>
        <dbReference type="Proteomes" id="UP000675781"/>
    </source>
</evidence>
<dbReference type="InterPro" id="IPR014730">
    <property type="entry name" value="ETF_a/b_N"/>
</dbReference>
<protein>
    <submittedName>
        <fullName evidence="7">Electron transfer flavoprotein subunit alpha/FixB family protein</fullName>
    </submittedName>
</protein>
<dbReference type="SUPFAM" id="SSF52402">
    <property type="entry name" value="Adenine nucleotide alpha hydrolases-like"/>
    <property type="match status" value="1"/>
</dbReference>
<comment type="cofactor">
    <cofactor evidence="1">
        <name>FAD</name>
        <dbReference type="ChEBI" id="CHEBI:57692"/>
    </cofactor>
</comment>
<dbReference type="GO" id="GO:0050660">
    <property type="term" value="F:flavin adenine dinucleotide binding"/>
    <property type="evidence" value="ECO:0007669"/>
    <property type="project" value="InterPro"/>
</dbReference>
<proteinExistence type="inferred from homology"/>
<feature type="region of interest" description="Disordered" evidence="5">
    <location>
        <begin position="319"/>
        <end position="358"/>
    </location>
</feature>
<evidence type="ECO:0000256" key="3">
    <source>
        <dbReference type="ARBA" id="ARBA00011355"/>
    </source>
</evidence>
<feature type="domain" description="Electron transfer flavoprotein alpha/beta-subunit N-terminal" evidence="6">
    <location>
        <begin position="9"/>
        <end position="177"/>
    </location>
</feature>
<dbReference type="AlphaFoldDB" id="A0A941EPA7"/>
<dbReference type="GO" id="GO:0009055">
    <property type="term" value="F:electron transfer activity"/>
    <property type="evidence" value="ECO:0007669"/>
    <property type="project" value="InterPro"/>
</dbReference>
<dbReference type="Gene3D" id="3.40.50.620">
    <property type="entry name" value="HUPs"/>
    <property type="match status" value="1"/>
</dbReference>
<comment type="similarity">
    <text evidence="2">Belongs to the ETF alpha-subunit/FixB family.</text>
</comment>
<dbReference type="Pfam" id="PF00766">
    <property type="entry name" value="ETF_alpha"/>
    <property type="match status" value="1"/>
</dbReference>
<keyword evidence="8" id="KW-1185">Reference proteome</keyword>
<evidence type="ECO:0000259" key="6">
    <source>
        <dbReference type="SMART" id="SM00893"/>
    </source>
</evidence>
<dbReference type="InterPro" id="IPR014731">
    <property type="entry name" value="ETF_asu_C"/>
</dbReference>
<dbReference type="Pfam" id="PF01012">
    <property type="entry name" value="ETF"/>
    <property type="match status" value="1"/>
</dbReference>
<dbReference type="GO" id="GO:0033539">
    <property type="term" value="P:fatty acid beta-oxidation using acyl-CoA dehydrogenase"/>
    <property type="evidence" value="ECO:0007669"/>
    <property type="project" value="TreeGrafter"/>
</dbReference>
<evidence type="ECO:0000256" key="4">
    <source>
        <dbReference type="ARBA" id="ARBA00025649"/>
    </source>
</evidence>
<evidence type="ECO:0000256" key="2">
    <source>
        <dbReference type="ARBA" id="ARBA00005817"/>
    </source>
</evidence>
<feature type="compositionally biased region" description="Low complexity" evidence="5">
    <location>
        <begin position="336"/>
        <end position="358"/>
    </location>
</feature>
<dbReference type="PANTHER" id="PTHR43153:SF1">
    <property type="entry name" value="ELECTRON TRANSFER FLAVOPROTEIN SUBUNIT ALPHA, MITOCHONDRIAL"/>
    <property type="match status" value="1"/>
</dbReference>
<sequence length="358" mass="37278">MPSTDAVLVLGARTPHGGLSRAAAESLTAARRVGTPVAVLCDPADARTRAELAGLGARRVLQATAGEIDSLACAARHLRPALILLTGGGEHTEIAARLSVRLEAGIVTDVVALARGDDGITVIQETCGGRVRVRSTITHSPAVLMIRPGAFPAESAPEHDAQPLPPVEELCVARGTAARTPRLVRRTPAHPLDRKLLTEADVVVAGGRGVGSAEGFALLAELAEVLGGCLGATHTAGELGWAPDHARISLPGAQIRPRLYFAGGVSGSVRHRAAIRGARTVVAVDRDPAAPILREADLAVVGDLRTLLPALLAELRRRARTRAASTDPYPADEPHAQPARPEQPEQPQLPQLPEPAEA</sequence>
<dbReference type="EMBL" id="JAGSOG010000094">
    <property type="protein sequence ID" value="MBR7835412.1"/>
    <property type="molecule type" value="Genomic_DNA"/>
</dbReference>
<dbReference type="PANTHER" id="PTHR43153">
    <property type="entry name" value="ELECTRON TRANSFER FLAVOPROTEIN ALPHA"/>
    <property type="match status" value="1"/>
</dbReference>
<dbReference type="InterPro" id="IPR001308">
    <property type="entry name" value="ETF_a/FixB"/>
</dbReference>
<comment type="subunit">
    <text evidence="3">Heterodimer of an alpha and a beta subunit.</text>
</comment>
<dbReference type="InterPro" id="IPR029035">
    <property type="entry name" value="DHS-like_NAD/FAD-binding_dom"/>
</dbReference>
<dbReference type="Proteomes" id="UP000675781">
    <property type="component" value="Unassembled WGS sequence"/>
</dbReference>
<accession>A0A941EPA7</accession>